<sequence>MNIVKTILFECLSQETWVVNWSLVTSNFPQVDFNVAFKTPTTIGSYFPFKDKVKEVEEQSLVVYKLQFNSCEAIYIGKTERILGHRIKEHKTSNSSACFQDMKNSVGHKIHYDGIEIIDRADNNMKLQVKELLHILKQKPTLNKQLNAQSNYDIKTIIVKAYQQFREGK</sequence>
<keyword evidence="2" id="KW-1185">Reference proteome</keyword>
<reference evidence="1" key="1">
    <citation type="submission" date="2021-02" db="EMBL/GenBank/DDBJ databases">
        <authorList>
            <person name="Nowell W R."/>
        </authorList>
    </citation>
    <scope>NUCLEOTIDE SEQUENCE</scope>
    <source>
        <strain evidence="1">Ploen Becks lab</strain>
    </source>
</reference>
<evidence type="ECO:0008006" key="3">
    <source>
        <dbReference type="Google" id="ProtNLM"/>
    </source>
</evidence>
<dbReference type="Proteomes" id="UP000663879">
    <property type="component" value="Unassembled WGS sequence"/>
</dbReference>
<evidence type="ECO:0000313" key="1">
    <source>
        <dbReference type="EMBL" id="CAF0958391.1"/>
    </source>
</evidence>
<name>A0A814DPE9_9BILA</name>
<comment type="caution">
    <text evidence="1">The sequence shown here is derived from an EMBL/GenBank/DDBJ whole genome shotgun (WGS) entry which is preliminary data.</text>
</comment>
<dbReference type="AlphaFoldDB" id="A0A814DPE9"/>
<organism evidence="1 2">
    <name type="scientific">Brachionus calyciflorus</name>
    <dbReference type="NCBI Taxonomy" id="104777"/>
    <lineage>
        <taxon>Eukaryota</taxon>
        <taxon>Metazoa</taxon>
        <taxon>Spiralia</taxon>
        <taxon>Gnathifera</taxon>
        <taxon>Rotifera</taxon>
        <taxon>Eurotatoria</taxon>
        <taxon>Monogononta</taxon>
        <taxon>Pseudotrocha</taxon>
        <taxon>Ploima</taxon>
        <taxon>Brachionidae</taxon>
        <taxon>Brachionus</taxon>
    </lineage>
</organism>
<gene>
    <name evidence="1" type="ORF">OXX778_LOCUS14316</name>
</gene>
<dbReference type="OrthoDB" id="10245581at2759"/>
<evidence type="ECO:0000313" key="2">
    <source>
        <dbReference type="Proteomes" id="UP000663879"/>
    </source>
</evidence>
<dbReference type="EMBL" id="CAJNOC010002925">
    <property type="protein sequence ID" value="CAF0958391.1"/>
    <property type="molecule type" value="Genomic_DNA"/>
</dbReference>
<accession>A0A814DPE9</accession>
<proteinExistence type="predicted"/>
<protein>
    <recommendedName>
        <fullName evidence="3">GIY-YIG domain-containing protein</fullName>
    </recommendedName>
</protein>